<proteinExistence type="predicted"/>
<dbReference type="EMBL" id="MN740593">
    <property type="protein sequence ID" value="QHS77692.1"/>
    <property type="molecule type" value="Genomic_DNA"/>
</dbReference>
<accession>A0A6C0ADF4</accession>
<reference evidence="1" key="1">
    <citation type="journal article" date="2020" name="Nature">
        <title>Giant virus diversity and host interactions through global metagenomics.</title>
        <authorList>
            <person name="Schulz F."/>
            <person name="Roux S."/>
            <person name="Paez-Espino D."/>
            <person name="Jungbluth S."/>
            <person name="Walsh D.A."/>
            <person name="Denef V.J."/>
            <person name="McMahon K.D."/>
            <person name="Konstantinidis K.T."/>
            <person name="Eloe-Fadrosh E.A."/>
            <person name="Kyrpides N.C."/>
            <person name="Woyke T."/>
        </authorList>
    </citation>
    <scope>NUCLEOTIDE SEQUENCE</scope>
    <source>
        <strain evidence="1">GVMAG-S-1021933-23</strain>
    </source>
</reference>
<evidence type="ECO:0000313" key="1">
    <source>
        <dbReference type="EMBL" id="QHS77692.1"/>
    </source>
</evidence>
<evidence type="ECO:0008006" key="2">
    <source>
        <dbReference type="Google" id="ProtNLM"/>
    </source>
</evidence>
<sequence length="279" mass="32714">MLRIKLLPLVIPLITKISFCEDKKVCYKPSCYLSYLFSTPTVEEEIEVPKEKIEVTKIDSSNIIEKELNILSDIKDKTEASNIIEKELNLQENLLKEIKKNPLSLEFVKNKTQELCDLAVYNNIVAFLYVPSEFMTNEMLEYVIKKNPFLLEIIPENKQTSNLCELAMDLNIKSYEYVCDKLRTENYYVRCIKTNFANELCPQTFLGKIPDSKKTEKICYYLALRGYFEYVPENLRTYELCKIGLKKSGINASIKENYIPKKYLPFIEYDKIMKKYTLP</sequence>
<dbReference type="AlphaFoldDB" id="A0A6C0ADF4"/>
<name>A0A6C0ADF4_9ZZZZ</name>
<protein>
    <recommendedName>
        <fullName evidence="2">DUF4116 domain-containing protein</fullName>
    </recommendedName>
</protein>
<organism evidence="1">
    <name type="scientific">viral metagenome</name>
    <dbReference type="NCBI Taxonomy" id="1070528"/>
    <lineage>
        <taxon>unclassified sequences</taxon>
        <taxon>metagenomes</taxon>
        <taxon>organismal metagenomes</taxon>
    </lineage>
</organism>